<organism evidence="1">
    <name type="scientific">Anguilla anguilla</name>
    <name type="common">European freshwater eel</name>
    <name type="synonym">Muraena anguilla</name>
    <dbReference type="NCBI Taxonomy" id="7936"/>
    <lineage>
        <taxon>Eukaryota</taxon>
        <taxon>Metazoa</taxon>
        <taxon>Chordata</taxon>
        <taxon>Craniata</taxon>
        <taxon>Vertebrata</taxon>
        <taxon>Euteleostomi</taxon>
        <taxon>Actinopterygii</taxon>
        <taxon>Neopterygii</taxon>
        <taxon>Teleostei</taxon>
        <taxon>Anguilliformes</taxon>
        <taxon>Anguillidae</taxon>
        <taxon>Anguilla</taxon>
    </lineage>
</organism>
<reference evidence="1" key="2">
    <citation type="journal article" date="2015" name="Fish Shellfish Immunol.">
        <title>Early steps in the European eel (Anguilla anguilla)-Vibrio vulnificus interaction in the gills: Role of the RtxA13 toxin.</title>
        <authorList>
            <person name="Callol A."/>
            <person name="Pajuelo D."/>
            <person name="Ebbesson L."/>
            <person name="Teles M."/>
            <person name="MacKenzie S."/>
            <person name="Amaro C."/>
        </authorList>
    </citation>
    <scope>NUCLEOTIDE SEQUENCE</scope>
</reference>
<accession>A0A0E9SMB0</accession>
<evidence type="ECO:0000313" key="1">
    <source>
        <dbReference type="EMBL" id="JAH41780.1"/>
    </source>
</evidence>
<dbReference type="AlphaFoldDB" id="A0A0E9SMB0"/>
<reference evidence="1" key="1">
    <citation type="submission" date="2014-11" db="EMBL/GenBank/DDBJ databases">
        <authorList>
            <person name="Amaro Gonzalez C."/>
        </authorList>
    </citation>
    <scope>NUCLEOTIDE SEQUENCE</scope>
</reference>
<proteinExistence type="predicted"/>
<name>A0A0E9SMB0_ANGAN</name>
<dbReference type="EMBL" id="GBXM01066797">
    <property type="protein sequence ID" value="JAH41780.1"/>
    <property type="molecule type" value="Transcribed_RNA"/>
</dbReference>
<protein>
    <submittedName>
        <fullName evidence="1">Uncharacterized protein</fullName>
    </submittedName>
</protein>
<sequence length="35" mass="3957">MTTLSVLDHFSYAPLVKNMMSIFNGSIGIRQWAAR</sequence>